<evidence type="ECO:0000256" key="6">
    <source>
        <dbReference type="ARBA" id="ARBA00030248"/>
    </source>
</evidence>
<feature type="binding site" evidence="8">
    <location>
        <position position="335"/>
    </location>
    <ligand>
        <name>Mg(2+)</name>
        <dbReference type="ChEBI" id="CHEBI:18420"/>
        <label>2</label>
    </ligand>
</feature>
<dbReference type="EMBL" id="MT025129">
    <property type="protein sequence ID" value="QIS88011.1"/>
    <property type="molecule type" value="Genomic_RNA"/>
</dbReference>
<dbReference type="PROSITE" id="PS50522">
    <property type="entry name" value="RDRP_PHAGE"/>
    <property type="match status" value="1"/>
</dbReference>
<dbReference type="InterPro" id="IPR007096">
    <property type="entry name" value="RNA-dir_Rpol_cat_phage"/>
</dbReference>
<keyword evidence="10" id="KW-0696">RNA-directed RNA polymerase</keyword>
<keyword evidence="5" id="KW-0693">Viral RNA replication</keyword>
<dbReference type="SUPFAM" id="SSF56672">
    <property type="entry name" value="DNA/RNA polymerases"/>
    <property type="match status" value="1"/>
</dbReference>
<comment type="cofactor">
    <cofactor evidence="8">
        <name>Mg(2+)</name>
        <dbReference type="ChEBI" id="CHEBI:18420"/>
    </cofactor>
    <text evidence="8">Binds 2 Mg(2+) per subunit.</text>
</comment>
<keyword evidence="8" id="KW-0460">Magnesium</keyword>
<evidence type="ECO:0000256" key="5">
    <source>
        <dbReference type="ARBA" id="ARBA00022953"/>
    </source>
</evidence>
<evidence type="ECO:0000256" key="1">
    <source>
        <dbReference type="ARBA" id="ARBA00012494"/>
    </source>
</evidence>
<dbReference type="GO" id="GO:0046872">
    <property type="term" value="F:metal ion binding"/>
    <property type="evidence" value="ECO:0007669"/>
    <property type="project" value="UniProtKB-KW"/>
</dbReference>
<evidence type="ECO:0000256" key="3">
    <source>
        <dbReference type="ARBA" id="ARBA00022695"/>
    </source>
</evidence>
<keyword evidence="3" id="KW-0548">Nucleotidyltransferase</keyword>
<protein>
    <recommendedName>
        <fullName evidence="1">RNA-directed RNA polymerase</fullName>
        <ecNumber evidence="1">2.7.7.48</ecNumber>
    </recommendedName>
    <alternativeName>
        <fullName evidence="6">RNA replicase beta chain</fullName>
    </alternativeName>
</protein>
<keyword evidence="4" id="KW-0547">Nucleotide-binding</keyword>
<feature type="domain" description="RdRp catalytic" evidence="9">
    <location>
        <begin position="242"/>
        <end position="366"/>
    </location>
</feature>
<dbReference type="GO" id="GO:0000166">
    <property type="term" value="F:nucleotide binding"/>
    <property type="evidence" value="ECO:0007669"/>
    <property type="project" value="UniProtKB-KW"/>
</dbReference>
<sequence length="563" mass="65722">MSNAIEIANDMMGQLSGLRDYSIEDSFIIEGFTKKYYDSRNPIDHERLSREAISQWLQYDADLKWKVHNDMWAIRDRLRHWLKGFKPSRKVELSPGEHEIASRGHTSVEAKLCGPWSVTAEAFPDFAKLVFNTHHLRKAAWRKINKGLKWTKNQRLLFWKRVKAFYPKATMYQRLFIYFKALLKKVVQFVWGSRLTTVPKNIHKRRVINIEPFGNILCQRTVAHTLREILAYLGNDLKAGQLVHRIRISSSWVATIDFSNASDSILLALVQWLFPREVVQYLMNYRSSMVLIDGEYHIPNKISAMGNGFTFEIMTLILLAVARQYDDKATVYGDDVVINNDSAQSFIEVCEAMGFTVNREKSFVHSPVRESCGAFYSDNTGEIVRYDFKAIENVQDIILHANKAREIALHAKSPIIGNLFASYYDRLCSVVPRQLQGPEPRGHGPLELMWTKWGFRLAPSHDSLCRVGMENEVHLFKQTDMLEDRYLINDQYTYERYSDDYHTRWRWQYVVGHSGRKRSSTLREVDPFHNYGKLAMYMYGLRVSDDLIRGQDSIRVRRMRLYA</sequence>
<accession>A0A6H0DI66</accession>
<dbReference type="Pfam" id="PF03431">
    <property type="entry name" value="RNA_replicase_B"/>
    <property type="match status" value="1"/>
</dbReference>
<keyword evidence="8" id="KW-0479">Metal-binding</keyword>
<proteinExistence type="predicted"/>
<dbReference type="GO" id="GO:0003968">
    <property type="term" value="F:RNA-directed RNA polymerase activity"/>
    <property type="evidence" value="ECO:0007669"/>
    <property type="project" value="UniProtKB-KW"/>
</dbReference>
<dbReference type="GO" id="GO:0039694">
    <property type="term" value="P:viral RNA genome replication"/>
    <property type="evidence" value="ECO:0007669"/>
    <property type="project" value="InterPro"/>
</dbReference>
<organism evidence="10">
    <name type="scientific">Marr virus</name>
    <dbReference type="NCBI Taxonomy" id="2707240"/>
    <lineage>
        <taxon>Viruses</taxon>
        <taxon>Riboviria</taxon>
    </lineage>
</organism>
<feature type="binding site" evidence="8">
    <location>
        <position position="257"/>
    </location>
    <ligand>
        <name>Mg(2+)</name>
        <dbReference type="ChEBI" id="CHEBI:18420"/>
        <label>2</label>
    </ligand>
</feature>
<dbReference type="EC" id="2.7.7.48" evidence="1"/>
<evidence type="ECO:0000259" key="9">
    <source>
        <dbReference type="PROSITE" id="PS50522"/>
    </source>
</evidence>
<evidence type="ECO:0000256" key="2">
    <source>
        <dbReference type="ARBA" id="ARBA00022679"/>
    </source>
</evidence>
<evidence type="ECO:0000256" key="8">
    <source>
        <dbReference type="PIRSR" id="PIRSR605093-1"/>
    </source>
</evidence>
<dbReference type="InterPro" id="IPR005093">
    <property type="entry name" value="RNArep_beta"/>
</dbReference>
<comment type="catalytic activity">
    <reaction evidence="7">
        <text>RNA(n) + a ribonucleoside 5'-triphosphate = RNA(n+1) + diphosphate</text>
        <dbReference type="Rhea" id="RHEA:21248"/>
        <dbReference type="Rhea" id="RHEA-COMP:14527"/>
        <dbReference type="Rhea" id="RHEA-COMP:17342"/>
        <dbReference type="ChEBI" id="CHEBI:33019"/>
        <dbReference type="ChEBI" id="CHEBI:61557"/>
        <dbReference type="ChEBI" id="CHEBI:140395"/>
        <dbReference type="EC" id="2.7.7.48"/>
    </reaction>
</comment>
<dbReference type="InterPro" id="IPR043502">
    <property type="entry name" value="DNA/RNA_pol_sf"/>
</dbReference>
<feature type="binding site" evidence="8">
    <location>
        <position position="334"/>
    </location>
    <ligand>
        <name>Mg(2+)</name>
        <dbReference type="ChEBI" id="CHEBI:18420"/>
        <label>2</label>
    </ligand>
</feature>
<evidence type="ECO:0000256" key="4">
    <source>
        <dbReference type="ARBA" id="ARBA00022741"/>
    </source>
</evidence>
<keyword evidence="2" id="KW-0808">Transferase</keyword>
<evidence type="ECO:0000256" key="7">
    <source>
        <dbReference type="ARBA" id="ARBA00048744"/>
    </source>
</evidence>
<evidence type="ECO:0000313" key="10">
    <source>
        <dbReference type="EMBL" id="QIS88011.1"/>
    </source>
</evidence>
<name>A0A6H0DI66_9VIRU</name>
<reference evidence="10" key="1">
    <citation type="submission" date="2020-01" db="EMBL/GenBank/DDBJ databases">
        <title>Sustained virome diversity in Antarctic penguins and their ticks: geographical connectedness and no evidence for low pathogen pressure.</title>
        <authorList>
            <person name="Wille M."/>
            <person name="Harvey E."/>
            <person name="Shi M."/>
            <person name="Gonzalez-Acuna D."/>
            <person name="Holmes E.C."/>
            <person name="Hurt A.C."/>
        </authorList>
    </citation>
    <scope>NUCLEOTIDE SEQUENCE</scope>
    <source>
        <strain evidence="10">Antarctic64</strain>
    </source>
</reference>